<keyword evidence="1" id="KW-0812">Transmembrane</keyword>
<sequence length="231" mass="25791">MIEQFNHKDYSYIAHSSFAVVLPAHLLYLKYSTGNSPSSYLSLLWSIMQTHILAPYSTPGSKFPWTQYVRFTRIIERHNSSIQHSRLLGLHTKHRVPPSSARRPRWQPYKLLAVLLACIGVFITVYGNSTIPLRFKSILAYKKWAVPSTSIAPSYEDGEEDEAAPLSGDGGEPLPFGLFANFVTSTAGVVTFAVLWIPMTFSNWFGKGGYELPGDVWTGTCVGLIALRGWC</sequence>
<comment type="caution">
    <text evidence="2">The sequence shown here is derived from an EMBL/GenBank/DDBJ whole genome shotgun (WGS) entry which is preliminary data.</text>
</comment>
<evidence type="ECO:0000313" key="3">
    <source>
        <dbReference type="Proteomes" id="UP000614334"/>
    </source>
</evidence>
<dbReference type="AlphaFoldDB" id="A0A8H7M925"/>
<proteinExistence type="predicted"/>
<accession>A0A8H7M925</accession>
<keyword evidence="1" id="KW-0472">Membrane</keyword>
<gene>
    <name evidence="2" type="ORF">RHS01_00581</name>
</gene>
<dbReference type="EMBL" id="JACYCF010000001">
    <property type="protein sequence ID" value="KAF8761629.1"/>
    <property type="molecule type" value="Genomic_DNA"/>
</dbReference>
<organism evidence="2 3">
    <name type="scientific">Rhizoctonia solani</name>
    <dbReference type="NCBI Taxonomy" id="456999"/>
    <lineage>
        <taxon>Eukaryota</taxon>
        <taxon>Fungi</taxon>
        <taxon>Dikarya</taxon>
        <taxon>Basidiomycota</taxon>
        <taxon>Agaricomycotina</taxon>
        <taxon>Agaricomycetes</taxon>
        <taxon>Cantharellales</taxon>
        <taxon>Ceratobasidiaceae</taxon>
        <taxon>Rhizoctonia</taxon>
    </lineage>
</organism>
<name>A0A8H7M925_9AGAM</name>
<feature type="transmembrane region" description="Helical" evidence="1">
    <location>
        <begin position="176"/>
        <end position="197"/>
    </location>
</feature>
<evidence type="ECO:0000313" key="2">
    <source>
        <dbReference type="EMBL" id="KAF8761629.1"/>
    </source>
</evidence>
<keyword evidence="1" id="KW-1133">Transmembrane helix</keyword>
<dbReference type="Proteomes" id="UP000614334">
    <property type="component" value="Unassembled WGS sequence"/>
</dbReference>
<feature type="transmembrane region" description="Helical" evidence="1">
    <location>
        <begin position="109"/>
        <end position="127"/>
    </location>
</feature>
<reference evidence="2" key="1">
    <citation type="submission" date="2020-09" db="EMBL/GenBank/DDBJ databases">
        <title>Comparative genome analyses of four rice-infecting Rhizoctonia solani isolates reveal extensive enrichment of homogalacturonan modification genes.</title>
        <authorList>
            <person name="Lee D.-Y."/>
            <person name="Jeon J."/>
            <person name="Kim K.-T."/>
            <person name="Cheong K."/>
            <person name="Song H."/>
            <person name="Choi G."/>
            <person name="Ko J."/>
            <person name="Opiyo S.O."/>
            <person name="Zuo S."/>
            <person name="Madhav S."/>
            <person name="Lee Y.-H."/>
            <person name="Wang G.-L."/>
        </authorList>
    </citation>
    <scope>NUCLEOTIDE SEQUENCE</scope>
    <source>
        <strain evidence="2">AG1-IA B2</strain>
    </source>
</reference>
<protein>
    <submittedName>
        <fullName evidence="2">Uncharacterized protein</fullName>
    </submittedName>
</protein>
<evidence type="ECO:0000256" key="1">
    <source>
        <dbReference type="SAM" id="Phobius"/>
    </source>
</evidence>